<name>A0A5M6ZH64_9PROT</name>
<reference evidence="4 5" key="1">
    <citation type="submission" date="2019-09" db="EMBL/GenBank/DDBJ databases">
        <authorList>
            <person name="Kevbrin V."/>
            <person name="Grouzdev D.S."/>
        </authorList>
    </citation>
    <scope>NUCLEOTIDE SEQUENCE [LARGE SCALE GENOMIC DNA]</scope>
    <source>
        <strain evidence="4 5">G-192</strain>
    </source>
</reference>
<evidence type="ECO:0000313" key="4">
    <source>
        <dbReference type="EMBL" id="KAA5804112.1"/>
    </source>
</evidence>
<evidence type="ECO:0000256" key="1">
    <source>
        <dbReference type="ARBA" id="ARBA00000274"/>
    </source>
</evidence>
<evidence type="ECO:0000256" key="2">
    <source>
        <dbReference type="ARBA" id="ARBA00006763"/>
    </source>
</evidence>
<keyword evidence="3" id="KW-0378">Hydrolase</keyword>
<protein>
    <recommendedName>
        <fullName evidence="3">Cytokinin riboside 5'-monophosphate phosphoribohydrolase</fullName>
        <ecNumber evidence="3">3.2.2.n1</ecNumber>
    </recommendedName>
</protein>
<dbReference type="GO" id="GO:0009691">
    <property type="term" value="P:cytokinin biosynthetic process"/>
    <property type="evidence" value="ECO:0007669"/>
    <property type="project" value="UniProtKB-UniRule"/>
</dbReference>
<evidence type="ECO:0000256" key="3">
    <source>
        <dbReference type="RuleBase" id="RU363015"/>
    </source>
</evidence>
<accession>A0A5M6ZH64</accession>
<dbReference type="GO" id="GO:0008714">
    <property type="term" value="F:AMP nucleosidase activity"/>
    <property type="evidence" value="ECO:0007669"/>
    <property type="project" value="UniProtKB-EC"/>
</dbReference>
<comment type="similarity">
    <text evidence="2 3">Belongs to the LOG family.</text>
</comment>
<dbReference type="NCBIfam" id="TIGR00730">
    <property type="entry name" value="Rossman fold protein, TIGR00730 family"/>
    <property type="match status" value="1"/>
</dbReference>
<proteinExistence type="inferred from homology"/>
<dbReference type="PANTHER" id="PTHR31223:SF70">
    <property type="entry name" value="LOG FAMILY PROTEIN YJL055W"/>
    <property type="match status" value="1"/>
</dbReference>
<comment type="catalytic activity">
    <reaction evidence="1">
        <text>AMP + H2O = D-ribose 5-phosphate + adenine</text>
        <dbReference type="Rhea" id="RHEA:20129"/>
        <dbReference type="ChEBI" id="CHEBI:15377"/>
        <dbReference type="ChEBI" id="CHEBI:16708"/>
        <dbReference type="ChEBI" id="CHEBI:78346"/>
        <dbReference type="ChEBI" id="CHEBI:456215"/>
        <dbReference type="EC" id="3.2.2.4"/>
    </reaction>
</comment>
<dbReference type="InterPro" id="IPR031100">
    <property type="entry name" value="LOG_fam"/>
</dbReference>
<dbReference type="PANTHER" id="PTHR31223">
    <property type="entry name" value="LOG FAMILY PROTEIN YJL055W"/>
    <property type="match status" value="1"/>
</dbReference>
<keyword evidence="5" id="KW-1185">Reference proteome</keyword>
<gene>
    <name evidence="4" type="ORF">F1654_07950</name>
</gene>
<dbReference type="EMBL" id="VWOJ01000002">
    <property type="protein sequence ID" value="KAA5804112.1"/>
    <property type="molecule type" value="Genomic_DNA"/>
</dbReference>
<dbReference type="AlphaFoldDB" id="A0A5M6ZH64"/>
<organism evidence="4 5">
    <name type="scientific">Alkalicaulis satelles</name>
    <dbReference type="NCBI Taxonomy" id="2609175"/>
    <lineage>
        <taxon>Bacteria</taxon>
        <taxon>Pseudomonadati</taxon>
        <taxon>Pseudomonadota</taxon>
        <taxon>Alphaproteobacteria</taxon>
        <taxon>Maricaulales</taxon>
        <taxon>Maricaulaceae</taxon>
        <taxon>Alkalicaulis</taxon>
    </lineage>
</organism>
<dbReference type="Gene3D" id="3.40.50.450">
    <property type="match status" value="1"/>
</dbReference>
<dbReference type="EC" id="3.2.2.n1" evidence="3"/>
<sequence length="193" mass="20716">MSSVCIYCGSSTGANGDYLAAARAMGEALARRGVRLVYGGGQVGLMGAVADACLDAGGMVTGVIPGFLFHKEIAHGQVSDMRVVASMHERKQVMADEADAFIAMPGGLGTLEELFEVWTWSQLGRHAKPVGVLNAGGYYDRLLAFLDHMQSEQFVEGRHRAMLIEHADPDALMDRLAAYEHPGVIANLSRHQV</sequence>
<dbReference type="GO" id="GO:0005829">
    <property type="term" value="C:cytosol"/>
    <property type="evidence" value="ECO:0007669"/>
    <property type="project" value="TreeGrafter"/>
</dbReference>
<dbReference type="Pfam" id="PF03641">
    <property type="entry name" value="Lysine_decarbox"/>
    <property type="match status" value="1"/>
</dbReference>
<evidence type="ECO:0000313" key="5">
    <source>
        <dbReference type="Proteomes" id="UP000325122"/>
    </source>
</evidence>
<keyword evidence="3" id="KW-0203">Cytokinin biosynthesis</keyword>
<dbReference type="InterPro" id="IPR005269">
    <property type="entry name" value="LOG"/>
</dbReference>
<dbReference type="SUPFAM" id="SSF102405">
    <property type="entry name" value="MCP/YpsA-like"/>
    <property type="match status" value="1"/>
</dbReference>
<dbReference type="Proteomes" id="UP000325122">
    <property type="component" value="Unassembled WGS sequence"/>
</dbReference>
<comment type="caution">
    <text evidence="4">The sequence shown here is derived from an EMBL/GenBank/DDBJ whole genome shotgun (WGS) entry which is preliminary data.</text>
</comment>